<dbReference type="KEGG" id="amar:AMRN_2410"/>
<evidence type="ECO:0000313" key="10">
    <source>
        <dbReference type="Proteomes" id="UP000224740"/>
    </source>
</evidence>
<feature type="transmembrane region" description="Helical" evidence="6">
    <location>
        <begin position="268"/>
        <end position="285"/>
    </location>
</feature>
<feature type="domain" description="EamA" evidence="7">
    <location>
        <begin position="152"/>
        <end position="285"/>
    </location>
</feature>
<protein>
    <submittedName>
        <fullName evidence="9">EamA family transporter</fullName>
    </submittedName>
    <submittedName>
        <fullName evidence="8">EamA/RhaT family transporter</fullName>
    </submittedName>
</protein>
<comment type="similarity">
    <text evidence="2">Belongs to the EamA transporter family.</text>
</comment>
<feature type="transmembrane region" description="Helical" evidence="6">
    <location>
        <begin position="95"/>
        <end position="114"/>
    </location>
</feature>
<dbReference type="PANTHER" id="PTHR32322:SF2">
    <property type="entry name" value="EAMA DOMAIN-CONTAINING PROTEIN"/>
    <property type="match status" value="1"/>
</dbReference>
<keyword evidence="3 6" id="KW-0812">Transmembrane</keyword>
<name>A0A347TND4_9BACT</name>
<accession>A0A347TND4</accession>
<keyword evidence="5 6" id="KW-0472">Membrane</keyword>
<feature type="transmembrane region" description="Helical" evidence="6">
    <location>
        <begin position="150"/>
        <end position="169"/>
    </location>
</feature>
<dbReference type="SUPFAM" id="SSF103481">
    <property type="entry name" value="Multidrug resistance efflux transporter EmrE"/>
    <property type="match status" value="2"/>
</dbReference>
<feature type="transmembrane region" description="Helical" evidence="6">
    <location>
        <begin position="212"/>
        <end position="233"/>
    </location>
</feature>
<keyword evidence="10" id="KW-1185">Reference proteome</keyword>
<feature type="transmembrane region" description="Helical" evidence="6">
    <location>
        <begin position="126"/>
        <end position="144"/>
    </location>
</feature>
<proteinExistence type="inferred from homology"/>
<evidence type="ECO:0000256" key="6">
    <source>
        <dbReference type="SAM" id="Phobius"/>
    </source>
</evidence>
<feature type="transmembrane region" description="Helical" evidence="6">
    <location>
        <begin position="245"/>
        <end position="262"/>
    </location>
</feature>
<evidence type="ECO:0000313" key="9">
    <source>
        <dbReference type="EMBL" id="PHO15629.1"/>
    </source>
</evidence>
<dbReference type="InterPro" id="IPR050638">
    <property type="entry name" value="AA-Vitamin_Transporters"/>
</dbReference>
<dbReference type="InterPro" id="IPR037185">
    <property type="entry name" value="EmrE-like"/>
</dbReference>
<reference evidence="9" key="2">
    <citation type="submission" date="2017-09" db="EMBL/GenBank/DDBJ databases">
        <authorList>
            <person name="Perez-Cataluna A."/>
            <person name="Figueras M.J."/>
            <person name="Salas-Masso N."/>
        </authorList>
    </citation>
    <scope>NUCLEOTIDE SEQUENCE</scope>
    <source>
        <strain evidence="9">CECT 7727</strain>
    </source>
</reference>
<feature type="domain" description="EamA" evidence="7">
    <location>
        <begin position="12"/>
        <end position="140"/>
    </location>
</feature>
<reference evidence="10" key="1">
    <citation type="submission" date="2017-09" db="EMBL/GenBank/DDBJ databases">
        <title>Arcobacter canalis sp. nov., a new species isolated from a water canal contaminated with urban sewage.</title>
        <authorList>
            <person name="Perez-Cataluna A."/>
            <person name="Salas-Masso N."/>
            <person name="Figueras M.J."/>
        </authorList>
    </citation>
    <scope>NUCLEOTIDE SEQUENCE [LARGE SCALE GENOMIC DNA]</scope>
    <source>
        <strain evidence="10">CECT 7727</strain>
    </source>
</reference>
<dbReference type="EMBL" id="NXAO01000024">
    <property type="protein sequence ID" value="PHO15629.1"/>
    <property type="molecule type" value="Genomic_DNA"/>
</dbReference>
<comment type="subcellular location">
    <subcellularLocation>
        <location evidence="1">Membrane</location>
        <topology evidence="1">Multi-pass membrane protein</topology>
    </subcellularLocation>
</comment>
<dbReference type="Proteomes" id="UP000264693">
    <property type="component" value="Chromosome"/>
</dbReference>
<feature type="transmembrane region" description="Helical" evidence="6">
    <location>
        <begin position="41"/>
        <end position="60"/>
    </location>
</feature>
<dbReference type="InterPro" id="IPR000620">
    <property type="entry name" value="EamA_dom"/>
</dbReference>
<keyword evidence="4 6" id="KW-1133">Transmembrane helix</keyword>
<evidence type="ECO:0000256" key="4">
    <source>
        <dbReference type="ARBA" id="ARBA00022989"/>
    </source>
</evidence>
<evidence type="ECO:0000313" key="11">
    <source>
        <dbReference type="Proteomes" id="UP000264693"/>
    </source>
</evidence>
<sequence length="291" mass="32498">MYFYIKRSILPFFFMFLYGSGFIFCEYGLKNSSAMAFLELRFFIAFCILFLITIVFKIPFPKTKKEFFQIAFAGSLTVGIFSIGGFLSISYGISGATNALIIALQPIIVTFLALKLLDEDVNKKVCLGLIIGFVGVGFVVYTKIDFSSTTLLGLFWSFVSLMGLSIGSLYQKKYCSHMNLYSGGTIQTLSSTILVIPFLLYEDSHINWNLDFTIALLYMTVGVSIGALSLLYVMIKNGEISKVSSIFYLVPVSAVVVSFFLLEEKIEANQIIGIITIIIGIILINKRKIYE</sequence>
<dbReference type="GO" id="GO:0016020">
    <property type="term" value="C:membrane"/>
    <property type="evidence" value="ECO:0007669"/>
    <property type="project" value="UniProtKB-SubCell"/>
</dbReference>
<evidence type="ECO:0000256" key="2">
    <source>
        <dbReference type="ARBA" id="ARBA00007362"/>
    </source>
</evidence>
<dbReference type="RefSeq" id="WP_099310849.1">
    <property type="nucleotide sequence ID" value="NZ_CP032101.1"/>
</dbReference>
<feature type="transmembrane region" description="Helical" evidence="6">
    <location>
        <begin position="12"/>
        <end position="29"/>
    </location>
</feature>
<evidence type="ECO:0000256" key="1">
    <source>
        <dbReference type="ARBA" id="ARBA00004141"/>
    </source>
</evidence>
<dbReference type="AlphaFoldDB" id="A0A347TND4"/>
<feature type="transmembrane region" description="Helical" evidence="6">
    <location>
        <begin position="67"/>
        <end position="89"/>
    </location>
</feature>
<gene>
    <name evidence="8" type="ORF">AMRN_2410</name>
    <name evidence="9" type="ORF">CPH92_06080</name>
</gene>
<evidence type="ECO:0000256" key="3">
    <source>
        <dbReference type="ARBA" id="ARBA00022692"/>
    </source>
</evidence>
<dbReference type="Proteomes" id="UP000224740">
    <property type="component" value="Unassembled WGS sequence"/>
</dbReference>
<evidence type="ECO:0000256" key="5">
    <source>
        <dbReference type="ARBA" id="ARBA00023136"/>
    </source>
</evidence>
<reference evidence="8 11" key="3">
    <citation type="submission" date="2018-08" db="EMBL/GenBank/DDBJ databases">
        <title>Complete genome of the Arcobacter marinus type strain JCM 15502.</title>
        <authorList>
            <person name="Miller W.G."/>
            <person name="Yee E."/>
            <person name="Huynh S."/>
            <person name="Parker C.T."/>
        </authorList>
    </citation>
    <scope>NUCLEOTIDE SEQUENCE [LARGE SCALE GENOMIC DNA]</scope>
    <source>
        <strain evidence="8 11">JCM 15502</strain>
    </source>
</reference>
<evidence type="ECO:0000259" key="7">
    <source>
        <dbReference type="Pfam" id="PF00892"/>
    </source>
</evidence>
<dbReference type="Pfam" id="PF00892">
    <property type="entry name" value="EamA"/>
    <property type="match status" value="2"/>
</dbReference>
<evidence type="ECO:0000313" key="8">
    <source>
        <dbReference type="EMBL" id="AXX88112.1"/>
    </source>
</evidence>
<feature type="transmembrane region" description="Helical" evidence="6">
    <location>
        <begin position="181"/>
        <end position="200"/>
    </location>
</feature>
<organism evidence="8 11">
    <name type="scientific">Malaciobacter marinus</name>
    <dbReference type="NCBI Taxonomy" id="505249"/>
    <lineage>
        <taxon>Bacteria</taxon>
        <taxon>Pseudomonadati</taxon>
        <taxon>Campylobacterota</taxon>
        <taxon>Epsilonproteobacteria</taxon>
        <taxon>Campylobacterales</taxon>
        <taxon>Arcobacteraceae</taxon>
        <taxon>Malaciobacter</taxon>
    </lineage>
</organism>
<dbReference type="Gene3D" id="1.10.3730.20">
    <property type="match status" value="1"/>
</dbReference>
<dbReference type="EMBL" id="CP032101">
    <property type="protein sequence ID" value="AXX88112.1"/>
    <property type="molecule type" value="Genomic_DNA"/>
</dbReference>
<dbReference type="PANTHER" id="PTHR32322">
    <property type="entry name" value="INNER MEMBRANE TRANSPORTER"/>
    <property type="match status" value="1"/>
</dbReference>